<feature type="transmembrane region" description="Helical" evidence="1">
    <location>
        <begin position="53"/>
        <end position="72"/>
    </location>
</feature>
<keyword evidence="1" id="KW-0472">Membrane</keyword>
<evidence type="ECO:0000313" key="2">
    <source>
        <dbReference type="EMBL" id="MFC5144305.1"/>
    </source>
</evidence>
<dbReference type="Proteomes" id="UP001596222">
    <property type="component" value="Unassembled WGS sequence"/>
</dbReference>
<accession>A0ABV9ZV08</accession>
<reference evidence="3" key="1">
    <citation type="journal article" date="2019" name="Int. J. Syst. Evol. Microbiol.">
        <title>The Global Catalogue of Microorganisms (GCM) 10K type strain sequencing project: providing services to taxonomists for standard genome sequencing and annotation.</title>
        <authorList>
            <consortium name="The Broad Institute Genomics Platform"/>
            <consortium name="The Broad Institute Genome Sequencing Center for Infectious Disease"/>
            <person name="Wu L."/>
            <person name="Ma J."/>
        </authorList>
    </citation>
    <scope>NUCLEOTIDE SEQUENCE [LARGE SCALE GENOMIC DNA]</scope>
    <source>
        <strain evidence="3">CGMCC 4.1641</strain>
    </source>
</reference>
<proteinExistence type="predicted"/>
<protein>
    <recommendedName>
        <fullName evidence="4">Integral membrane protein</fullName>
    </recommendedName>
</protein>
<dbReference type="RefSeq" id="WP_382038059.1">
    <property type="nucleotide sequence ID" value="NZ_JBHSKJ010000003.1"/>
</dbReference>
<keyword evidence="1" id="KW-1133">Transmembrane helix</keyword>
<name>A0ABV9ZV08_9ACTN</name>
<comment type="caution">
    <text evidence="2">The sequence shown here is derived from an EMBL/GenBank/DDBJ whole genome shotgun (WGS) entry which is preliminary data.</text>
</comment>
<evidence type="ECO:0008006" key="4">
    <source>
        <dbReference type="Google" id="ProtNLM"/>
    </source>
</evidence>
<feature type="transmembrane region" description="Helical" evidence="1">
    <location>
        <begin position="12"/>
        <end position="33"/>
    </location>
</feature>
<gene>
    <name evidence="2" type="ORF">ACFPP6_06340</name>
</gene>
<keyword evidence="1" id="KW-0812">Transmembrane</keyword>
<feature type="transmembrane region" description="Helical" evidence="1">
    <location>
        <begin position="79"/>
        <end position="98"/>
    </location>
</feature>
<organism evidence="2 3">
    <name type="scientific">Streptomyces aureoversilis</name>
    <dbReference type="NCBI Taxonomy" id="67277"/>
    <lineage>
        <taxon>Bacteria</taxon>
        <taxon>Bacillati</taxon>
        <taxon>Actinomycetota</taxon>
        <taxon>Actinomycetes</taxon>
        <taxon>Kitasatosporales</taxon>
        <taxon>Streptomycetaceae</taxon>
        <taxon>Streptomyces</taxon>
    </lineage>
</organism>
<dbReference type="EMBL" id="JBHSKJ010000003">
    <property type="protein sequence ID" value="MFC5144305.1"/>
    <property type="molecule type" value="Genomic_DNA"/>
</dbReference>
<evidence type="ECO:0000256" key="1">
    <source>
        <dbReference type="SAM" id="Phobius"/>
    </source>
</evidence>
<keyword evidence="3" id="KW-1185">Reference proteome</keyword>
<evidence type="ECO:0000313" key="3">
    <source>
        <dbReference type="Proteomes" id="UP001596222"/>
    </source>
</evidence>
<sequence>MARRLRSLLGRRGTFLLIIGIGKMCWGAGFLLAPQPSPQGLALLTDVAPLHCWAWIWLLAGAVTAGCAFVQVGRDKAGFVTALIPPGLWAIAYATAVVNGDYARGGFIAA</sequence>